<keyword evidence="2" id="KW-1185">Reference proteome</keyword>
<dbReference type="InterPro" id="IPR043128">
    <property type="entry name" value="Rev_trsase/Diguanyl_cyclase"/>
</dbReference>
<dbReference type="EMBL" id="JAWDGP010002817">
    <property type="protein sequence ID" value="KAK3779717.1"/>
    <property type="molecule type" value="Genomic_DNA"/>
</dbReference>
<dbReference type="InterPro" id="IPR043502">
    <property type="entry name" value="DNA/RNA_pol_sf"/>
</dbReference>
<dbReference type="Gene3D" id="3.30.70.270">
    <property type="match status" value="1"/>
</dbReference>
<evidence type="ECO:0000313" key="1">
    <source>
        <dbReference type="EMBL" id="KAK3779717.1"/>
    </source>
</evidence>
<dbReference type="AlphaFoldDB" id="A0AAE1DR64"/>
<dbReference type="Proteomes" id="UP001283361">
    <property type="component" value="Unassembled WGS sequence"/>
</dbReference>
<sequence>MRHWTMTNVAMHYLEVRPCCILQTDEEGVELKCVPNVKNYIDDIVIHNTTSEDNLISLQTIFTKLSEAGLTAKPSKCTLA</sequence>
<organism evidence="1 2">
    <name type="scientific">Elysia crispata</name>
    <name type="common">lettuce slug</name>
    <dbReference type="NCBI Taxonomy" id="231223"/>
    <lineage>
        <taxon>Eukaryota</taxon>
        <taxon>Metazoa</taxon>
        <taxon>Spiralia</taxon>
        <taxon>Lophotrochozoa</taxon>
        <taxon>Mollusca</taxon>
        <taxon>Gastropoda</taxon>
        <taxon>Heterobranchia</taxon>
        <taxon>Euthyneura</taxon>
        <taxon>Panpulmonata</taxon>
        <taxon>Sacoglossa</taxon>
        <taxon>Placobranchoidea</taxon>
        <taxon>Plakobranchidae</taxon>
        <taxon>Elysia</taxon>
    </lineage>
</organism>
<name>A0AAE1DR64_9GAST</name>
<evidence type="ECO:0008006" key="3">
    <source>
        <dbReference type="Google" id="ProtNLM"/>
    </source>
</evidence>
<proteinExistence type="predicted"/>
<evidence type="ECO:0000313" key="2">
    <source>
        <dbReference type="Proteomes" id="UP001283361"/>
    </source>
</evidence>
<dbReference type="SUPFAM" id="SSF56672">
    <property type="entry name" value="DNA/RNA polymerases"/>
    <property type="match status" value="1"/>
</dbReference>
<protein>
    <recommendedName>
        <fullName evidence="3">Reverse transcriptase domain-containing protein</fullName>
    </recommendedName>
</protein>
<accession>A0AAE1DR64</accession>
<comment type="caution">
    <text evidence="1">The sequence shown here is derived from an EMBL/GenBank/DDBJ whole genome shotgun (WGS) entry which is preliminary data.</text>
</comment>
<gene>
    <name evidence="1" type="ORF">RRG08_013672</name>
</gene>
<reference evidence="1" key="1">
    <citation type="journal article" date="2023" name="G3 (Bethesda)">
        <title>A reference genome for the long-term kleptoplast-retaining sea slug Elysia crispata morphotype clarki.</title>
        <authorList>
            <person name="Eastman K.E."/>
            <person name="Pendleton A.L."/>
            <person name="Shaikh M.A."/>
            <person name="Suttiyut T."/>
            <person name="Ogas R."/>
            <person name="Tomko P."/>
            <person name="Gavelis G."/>
            <person name="Widhalm J.R."/>
            <person name="Wisecaver J.H."/>
        </authorList>
    </citation>
    <scope>NUCLEOTIDE SEQUENCE</scope>
    <source>
        <strain evidence="1">ECLA1</strain>
    </source>
</reference>